<evidence type="ECO:0000313" key="2">
    <source>
        <dbReference type="EnsemblMetazoa" id="AFAF012726-PA"/>
    </source>
</evidence>
<dbReference type="AlphaFoldDB" id="A0A182QLP7"/>
<feature type="region of interest" description="Disordered" evidence="1">
    <location>
        <begin position="78"/>
        <end position="135"/>
    </location>
</feature>
<keyword evidence="3" id="KW-1185">Reference proteome</keyword>
<reference evidence="2" key="2">
    <citation type="submission" date="2020-05" db="UniProtKB">
        <authorList>
            <consortium name="EnsemblMetazoa"/>
        </authorList>
    </citation>
    <scope>IDENTIFICATION</scope>
    <source>
        <strain evidence="2">FAR1</strain>
    </source>
</reference>
<dbReference type="VEuPathDB" id="VectorBase:AFAF012726"/>
<name>A0A182QLP7_9DIPT</name>
<sequence length="135" mass="15211">MMAPTRFCWRCLSDQDRARPVDFKKASTSSSQRSKHSRCMYWPTVQPSLLHCTRTHSRKSSRLIIAPSSEKRFAPPVAFGLTHSPIGTQQRTIPAPSEPDPSPDWDDSKPWSDSPPLMPQQNGSYTPPMDVVEVC</sequence>
<organism evidence="2 3">
    <name type="scientific">Anopheles farauti</name>
    <dbReference type="NCBI Taxonomy" id="69004"/>
    <lineage>
        <taxon>Eukaryota</taxon>
        <taxon>Metazoa</taxon>
        <taxon>Ecdysozoa</taxon>
        <taxon>Arthropoda</taxon>
        <taxon>Hexapoda</taxon>
        <taxon>Insecta</taxon>
        <taxon>Pterygota</taxon>
        <taxon>Neoptera</taxon>
        <taxon>Endopterygota</taxon>
        <taxon>Diptera</taxon>
        <taxon>Nematocera</taxon>
        <taxon>Culicoidea</taxon>
        <taxon>Culicidae</taxon>
        <taxon>Anophelinae</taxon>
        <taxon>Anopheles</taxon>
    </lineage>
</organism>
<dbReference type="EnsemblMetazoa" id="AFAF012726-RA">
    <property type="protein sequence ID" value="AFAF012726-PA"/>
    <property type="gene ID" value="AFAF012726"/>
</dbReference>
<evidence type="ECO:0000313" key="3">
    <source>
        <dbReference type="Proteomes" id="UP000075886"/>
    </source>
</evidence>
<proteinExistence type="predicted"/>
<dbReference type="Proteomes" id="UP000075886">
    <property type="component" value="Unassembled WGS sequence"/>
</dbReference>
<evidence type="ECO:0000256" key="1">
    <source>
        <dbReference type="SAM" id="MobiDB-lite"/>
    </source>
</evidence>
<protein>
    <submittedName>
        <fullName evidence="2">Uncharacterized protein</fullName>
    </submittedName>
</protein>
<dbReference type="EMBL" id="AXCN02000286">
    <property type="status" value="NOT_ANNOTATED_CDS"/>
    <property type="molecule type" value="Genomic_DNA"/>
</dbReference>
<reference evidence="3" key="1">
    <citation type="submission" date="2014-01" db="EMBL/GenBank/DDBJ databases">
        <title>The Genome Sequence of Anopheles farauti FAR1 (V2).</title>
        <authorList>
            <consortium name="The Broad Institute Genomics Platform"/>
            <person name="Neafsey D.E."/>
            <person name="Besansky N."/>
            <person name="Howell P."/>
            <person name="Walton C."/>
            <person name="Young S.K."/>
            <person name="Zeng Q."/>
            <person name="Gargeya S."/>
            <person name="Fitzgerald M."/>
            <person name="Haas B."/>
            <person name="Abouelleil A."/>
            <person name="Allen A.W."/>
            <person name="Alvarado L."/>
            <person name="Arachchi H.M."/>
            <person name="Berlin A.M."/>
            <person name="Chapman S.B."/>
            <person name="Gainer-Dewar J."/>
            <person name="Goldberg J."/>
            <person name="Griggs A."/>
            <person name="Gujja S."/>
            <person name="Hansen M."/>
            <person name="Howarth C."/>
            <person name="Imamovic A."/>
            <person name="Ireland A."/>
            <person name="Larimer J."/>
            <person name="McCowan C."/>
            <person name="Murphy C."/>
            <person name="Pearson M."/>
            <person name="Poon T.W."/>
            <person name="Priest M."/>
            <person name="Roberts A."/>
            <person name="Saif S."/>
            <person name="Shea T."/>
            <person name="Sisk P."/>
            <person name="Sykes S."/>
            <person name="Wortman J."/>
            <person name="Nusbaum C."/>
            <person name="Birren B."/>
        </authorList>
    </citation>
    <scope>NUCLEOTIDE SEQUENCE [LARGE SCALE GENOMIC DNA]</scope>
    <source>
        <strain evidence="3">FAR1</strain>
    </source>
</reference>
<accession>A0A182QLP7</accession>